<feature type="compositionally biased region" description="Basic residues" evidence="1">
    <location>
        <begin position="97"/>
        <end position="106"/>
    </location>
</feature>
<evidence type="ECO:0000313" key="4">
    <source>
        <dbReference type="Proteomes" id="UP000738349"/>
    </source>
</evidence>
<keyword evidence="4" id="KW-1185">Reference proteome</keyword>
<dbReference type="PANTHER" id="PTHR35587:SF4">
    <property type="match status" value="1"/>
</dbReference>
<keyword evidence="2" id="KW-1133">Transmembrane helix</keyword>
<dbReference type="AlphaFoldDB" id="A0A9P9IWX7"/>
<dbReference type="OrthoDB" id="2873061at2759"/>
<organism evidence="3 4">
    <name type="scientific">Dactylonectria macrodidyma</name>
    <dbReference type="NCBI Taxonomy" id="307937"/>
    <lineage>
        <taxon>Eukaryota</taxon>
        <taxon>Fungi</taxon>
        <taxon>Dikarya</taxon>
        <taxon>Ascomycota</taxon>
        <taxon>Pezizomycotina</taxon>
        <taxon>Sordariomycetes</taxon>
        <taxon>Hypocreomycetidae</taxon>
        <taxon>Hypocreales</taxon>
        <taxon>Nectriaceae</taxon>
        <taxon>Dactylonectria</taxon>
    </lineage>
</organism>
<reference evidence="3" key="1">
    <citation type="journal article" date="2021" name="Nat. Commun.">
        <title>Genetic determinants of endophytism in the Arabidopsis root mycobiome.</title>
        <authorList>
            <person name="Mesny F."/>
            <person name="Miyauchi S."/>
            <person name="Thiergart T."/>
            <person name="Pickel B."/>
            <person name="Atanasova L."/>
            <person name="Karlsson M."/>
            <person name="Huettel B."/>
            <person name="Barry K.W."/>
            <person name="Haridas S."/>
            <person name="Chen C."/>
            <person name="Bauer D."/>
            <person name="Andreopoulos W."/>
            <person name="Pangilinan J."/>
            <person name="LaButti K."/>
            <person name="Riley R."/>
            <person name="Lipzen A."/>
            <person name="Clum A."/>
            <person name="Drula E."/>
            <person name="Henrissat B."/>
            <person name="Kohler A."/>
            <person name="Grigoriev I.V."/>
            <person name="Martin F.M."/>
            <person name="Hacquard S."/>
        </authorList>
    </citation>
    <scope>NUCLEOTIDE SEQUENCE</scope>
    <source>
        <strain evidence="3">MPI-CAGE-AT-0147</strain>
    </source>
</reference>
<evidence type="ECO:0000256" key="2">
    <source>
        <dbReference type="SAM" id="Phobius"/>
    </source>
</evidence>
<feature type="compositionally biased region" description="Pro residues" evidence="1">
    <location>
        <begin position="107"/>
        <end position="116"/>
    </location>
</feature>
<evidence type="ECO:0000313" key="3">
    <source>
        <dbReference type="EMBL" id="KAH7133669.1"/>
    </source>
</evidence>
<feature type="region of interest" description="Disordered" evidence="1">
    <location>
        <begin position="69"/>
        <end position="120"/>
    </location>
</feature>
<sequence length="352" mass="38605">MDDLFRFSALAHRVDTLLFDSFCLCVPGRPRESEPARSLPVYTGPELRPASDTFGVSAGAPLPRVLPLKPEGYASQPPPYYPSRSTSLEVKPLRLVRASRKRRPPPRKQSPPPPPSYYETYSHTLHQTFTTLSFETVGPPPPYHETMSSQPMIPKVGTATAPQPPATGPRPLGAGNGSPPRNADNVLADLRRQLDDSASDMGSSVDSRGRRRRRNNKQLATTGGIKTGPVLPRLAETKPVRLQLGLNLDVEVELKARLQGDVSLTLLVEKKKAARESTELKPNMAGEVSVEELFFMRLGTLRLRQHWLAREVSASLTASVMLAIGVAGFLLGFVSSRLIDSWWYSGAVIIRG</sequence>
<protein>
    <submittedName>
        <fullName evidence="3">Uncharacterized protein</fullName>
    </submittedName>
</protein>
<name>A0A9P9IWX7_9HYPO</name>
<dbReference type="Proteomes" id="UP000738349">
    <property type="component" value="Unassembled WGS sequence"/>
</dbReference>
<evidence type="ECO:0000256" key="1">
    <source>
        <dbReference type="SAM" id="MobiDB-lite"/>
    </source>
</evidence>
<keyword evidence="2" id="KW-0812">Transmembrane</keyword>
<keyword evidence="2" id="KW-0472">Membrane</keyword>
<dbReference type="EMBL" id="JAGMUV010000015">
    <property type="protein sequence ID" value="KAH7133669.1"/>
    <property type="molecule type" value="Genomic_DNA"/>
</dbReference>
<gene>
    <name evidence="3" type="ORF">EDB81DRAFT_762951</name>
</gene>
<dbReference type="PANTHER" id="PTHR35587">
    <property type="entry name" value="EXPRESSED PROTEIN"/>
    <property type="match status" value="1"/>
</dbReference>
<proteinExistence type="predicted"/>
<feature type="transmembrane region" description="Helical" evidence="2">
    <location>
        <begin position="312"/>
        <end position="334"/>
    </location>
</feature>
<accession>A0A9P9IWX7</accession>
<comment type="caution">
    <text evidence="3">The sequence shown here is derived from an EMBL/GenBank/DDBJ whole genome shotgun (WGS) entry which is preliminary data.</text>
</comment>
<feature type="region of interest" description="Disordered" evidence="1">
    <location>
        <begin position="133"/>
        <end position="232"/>
    </location>
</feature>